<dbReference type="AlphaFoldDB" id="A0AAW1B5W5"/>
<feature type="repeat" description="TPR" evidence="9">
    <location>
        <begin position="357"/>
        <end position="390"/>
    </location>
</feature>
<dbReference type="SUPFAM" id="SSF48452">
    <property type="entry name" value="TPR-like"/>
    <property type="match status" value="2"/>
</dbReference>
<dbReference type="InterPro" id="IPR011990">
    <property type="entry name" value="TPR-like_helical_dom_sf"/>
</dbReference>
<keyword evidence="5" id="KW-0206">Cytoskeleton</keyword>
<dbReference type="Proteomes" id="UP001474421">
    <property type="component" value="Unassembled WGS sequence"/>
</dbReference>
<dbReference type="PANTHER" id="PTHR23040:SF1">
    <property type="entry name" value="OUTER DYNEIN ARM-DOCKING COMPLEX SUBUNIT 4"/>
    <property type="match status" value="1"/>
</dbReference>
<feature type="region of interest" description="Disordered" evidence="10">
    <location>
        <begin position="502"/>
        <end position="606"/>
    </location>
</feature>
<sequence>MGDNEGEVLRGTFPSLMAEGTMLSRRGELSKALSYYTYALQLQPGDRNCLVARSKCYLRLGDTENALKDAEASLTADKEFTKGLYQKAEALYTMGDFEFALVFYHRGHKLRPDLQKFRLGIQKSKEAIENSVGSPSSVRLENRADLCFLSRQAESKKAKQKIHIKKDAKYLSKQQAPVRNEKMERQLLGELYIDKAFLEKLLKDEELIKSVTKQGVTVGDLLQEGLSYLDTRTDFWQQQKPIYARIRDRKLMLKRWTRDQKRKPSEVARYILKSMEDIDMLLTSGCPERSCQKAEQVLKKIQSWSDDEIPNRSELVGNLYSCIGNAHIEMGNMMAALQSHRLDLDIAKENNLTDAISRALDNIGRVHARMGNFQEAIDTWEEKIPLMKSNLEKTWLFHEIGRCYLELNKAAEARDYGEKSLQCAEEEGDIEWQLNGGVLVAQAQVKLEDFQSAVTYFEKALEKAKRIHNDAAQQAIIIALDEANKGFIKELKEEQRLERMRELKELEDEEEEEEELEEEELKRDADDTEKKETEKPKSEEVKEVSPQEGEETLASGNGEMQQMEGEPDPGETEKKGEEQEEPGGEFEKELEPDPEKPRTGGRGFSASVPIWAYKNRFERVLSA</sequence>
<keyword evidence="3" id="KW-0677">Repeat</keyword>
<evidence type="ECO:0000256" key="4">
    <source>
        <dbReference type="ARBA" id="ARBA00022803"/>
    </source>
</evidence>
<evidence type="ECO:0000256" key="2">
    <source>
        <dbReference type="ARBA" id="ARBA00022490"/>
    </source>
</evidence>
<dbReference type="Gene3D" id="1.25.40.10">
    <property type="entry name" value="Tetratricopeptide repeat domain"/>
    <property type="match status" value="2"/>
</dbReference>
<evidence type="ECO:0000256" key="10">
    <source>
        <dbReference type="SAM" id="MobiDB-lite"/>
    </source>
</evidence>
<dbReference type="GO" id="GO:0003341">
    <property type="term" value="P:cilium movement"/>
    <property type="evidence" value="ECO:0007669"/>
    <property type="project" value="UniProtKB-ARBA"/>
</dbReference>
<dbReference type="InterPro" id="IPR040111">
    <property type="entry name" value="ODAD4"/>
</dbReference>
<evidence type="ECO:0000256" key="6">
    <source>
        <dbReference type="ARBA" id="ARBA00023273"/>
    </source>
</evidence>
<evidence type="ECO:0000256" key="1">
    <source>
        <dbReference type="ARBA" id="ARBA00004430"/>
    </source>
</evidence>
<comment type="subcellular location">
    <subcellularLocation>
        <location evidence="1">Cytoplasm</location>
        <location evidence="1">Cytoskeleton</location>
        <location evidence="1">Cilium axoneme</location>
    </subcellularLocation>
</comment>
<dbReference type="EMBL" id="JAOTOJ010000008">
    <property type="protein sequence ID" value="KAK9396852.1"/>
    <property type="molecule type" value="Genomic_DNA"/>
</dbReference>
<gene>
    <name evidence="11" type="ORF">NXF25_020213</name>
</gene>
<accession>A0AAW1B5W5</accession>
<dbReference type="FunFam" id="1.25.40.10:FF:000189">
    <property type="entry name" value="Tetratricopeptide repeat domain 25"/>
    <property type="match status" value="1"/>
</dbReference>
<feature type="compositionally biased region" description="Acidic residues" evidence="10">
    <location>
        <begin position="505"/>
        <end position="519"/>
    </location>
</feature>
<evidence type="ECO:0000256" key="7">
    <source>
        <dbReference type="ARBA" id="ARBA00034139"/>
    </source>
</evidence>
<proteinExistence type="predicted"/>
<dbReference type="GO" id="GO:0036158">
    <property type="term" value="P:outer dynein arm assembly"/>
    <property type="evidence" value="ECO:0007669"/>
    <property type="project" value="UniProtKB-ARBA"/>
</dbReference>
<dbReference type="GO" id="GO:0005930">
    <property type="term" value="C:axoneme"/>
    <property type="evidence" value="ECO:0007669"/>
    <property type="project" value="UniProtKB-SubCell"/>
</dbReference>
<organism evidence="11 12">
    <name type="scientific">Crotalus adamanteus</name>
    <name type="common">Eastern diamondback rattlesnake</name>
    <dbReference type="NCBI Taxonomy" id="8729"/>
    <lineage>
        <taxon>Eukaryota</taxon>
        <taxon>Metazoa</taxon>
        <taxon>Chordata</taxon>
        <taxon>Craniata</taxon>
        <taxon>Vertebrata</taxon>
        <taxon>Euteleostomi</taxon>
        <taxon>Lepidosauria</taxon>
        <taxon>Squamata</taxon>
        <taxon>Bifurcata</taxon>
        <taxon>Unidentata</taxon>
        <taxon>Episquamata</taxon>
        <taxon>Toxicofera</taxon>
        <taxon>Serpentes</taxon>
        <taxon>Colubroidea</taxon>
        <taxon>Viperidae</taxon>
        <taxon>Crotalinae</taxon>
        <taxon>Crotalus</taxon>
    </lineage>
</organism>
<keyword evidence="6" id="KW-0966">Cell projection</keyword>
<feature type="compositionally biased region" description="Basic and acidic residues" evidence="10">
    <location>
        <begin position="520"/>
        <end position="545"/>
    </location>
</feature>
<evidence type="ECO:0000256" key="8">
    <source>
        <dbReference type="ARBA" id="ARBA00034143"/>
    </source>
</evidence>
<evidence type="ECO:0000256" key="9">
    <source>
        <dbReference type="PROSITE-ProRule" id="PRU00339"/>
    </source>
</evidence>
<protein>
    <recommendedName>
        <fullName evidence="7">Outer dynein arm-docking complex subunit 4</fullName>
    </recommendedName>
    <alternativeName>
        <fullName evidence="8">Tetratricopeptide repeat protein 25</fullName>
    </alternativeName>
</protein>
<name>A0AAW1B5W5_CROAD</name>
<keyword evidence="2" id="KW-0963">Cytoplasm</keyword>
<dbReference type="FunFam" id="1.25.40.10:FF:000274">
    <property type="entry name" value="Tetratricopeptide repeat domain 25"/>
    <property type="match status" value="1"/>
</dbReference>
<reference evidence="11 12" key="1">
    <citation type="journal article" date="2024" name="Proc. Natl. Acad. Sci. U.S.A.">
        <title>The genetic regulatory architecture and epigenomic basis for age-related changes in rattlesnake venom.</title>
        <authorList>
            <person name="Hogan M.P."/>
            <person name="Holding M.L."/>
            <person name="Nystrom G.S."/>
            <person name="Colston T.J."/>
            <person name="Bartlett D.A."/>
            <person name="Mason A.J."/>
            <person name="Ellsworth S.A."/>
            <person name="Rautsaw R.M."/>
            <person name="Lawrence K.C."/>
            <person name="Strickland J.L."/>
            <person name="He B."/>
            <person name="Fraser P."/>
            <person name="Margres M.J."/>
            <person name="Gilbert D.M."/>
            <person name="Gibbs H.L."/>
            <person name="Parkinson C.L."/>
            <person name="Rokyta D.R."/>
        </authorList>
    </citation>
    <scope>NUCLEOTIDE SEQUENCE [LARGE SCALE GENOMIC DNA]</scope>
    <source>
        <strain evidence="11">DRR0105</strain>
    </source>
</reference>
<dbReference type="InterPro" id="IPR019734">
    <property type="entry name" value="TPR_rpt"/>
</dbReference>
<evidence type="ECO:0000313" key="11">
    <source>
        <dbReference type="EMBL" id="KAK9396852.1"/>
    </source>
</evidence>
<feature type="repeat" description="TPR" evidence="9">
    <location>
        <begin position="13"/>
        <end position="46"/>
    </location>
</feature>
<dbReference type="SMART" id="SM00028">
    <property type="entry name" value="TPR"/>
    <property type="match status" value="7"/>
</dbReference>
<comment type="caution">
    <text evidence="11">The sequence shown here is derived from an EMBL/GenBank/DDBJ whole genome shotgun (WGS) entry which is preliminary data.</text>
</comment>
<evidence type="ECO:0000256" key="5">
    <source>
        <dbReference type="ARBA" id="ARBA00023212"/>
    </source>
</evidence>
<dbReference type="PANTHER" id="PTHR23040">
    <property type="match status" value="1"/>
</dbReference>
<evidence type="ECO:0000256" key="3">
    <source>
        <dbReference type="ARBA" id="ARBA00022737"/>
    </source>
</evidence>
<feature type="compositionally biased region" description="Basic and acidic residues" evidence="10">
    <location>
        <begin position="585"/>
        <end position="598"/>
    </location>
</feature>
<keyword evidence="4 9" id="KW-0802">TPR repeat</keyword>
<dbReference type="PROSITE" id="PS50005">
    <property type="entry name" value="TPR"/>
    <property type="match status" value="2"/>
</dbReference>
<dbReference type="Pfam" id="PF13181">
    <property type="entry name" value="TPR_8"/>
    <property type="match status" value="1"/>
</dbReference>
<evidence type="ECO:0000313" key="12">
    <source>
        <dbReference type="Proteomes" id="UP001474421"/>
    </source>
</evidence>
<keyword evidence="12" id="KW-1185">Reference proteome</keyword>